<dbReference type="AlphaFoldDB" id="A0A0F9Q0U8"/>
<gene>
    <name evidence="1" type="ORF">LCGC14_0762230</name>
</gene>
<proteinExistence type="predicted"/>
<sequence length="84" mass="9955">MSKEQKPKRNKYLKHVTEIQNAAVSVNLPNCVNREIEYQQALSILFRSRQLAREGKLHPNTIHPKAKASQIDKCYEQIERRRRQ</sequence>
<accession>A0A0F9Q0U8</accession>
<dbReference type="EMBL" id="LAZR01001886">
    <property type="protein sequence ID" value="KKN37540.1"/>
    <property type="molecule type" value="Genomic_DNA"/>
</dbReference>
<comment type="caution">
    <text evidence="1">The sequence shown here is derived from an EMBL/GenBank/DDBJ whole genome shotgun (WGS) entry which is preliminary data.</text>
</comment>
<evidence type="ECO:0000313" key="1">
    <source>
        <dbReference type="EMBL" id="KKN37540.1"/>
    </source>
</evidence>
<organism evidence="1">
    <name type="scientific">marine sediment metagenome</name>
    <dbReference type="NCBI Taxonomy" id="412755"/>
    <lineage>
        <taxon>unclassified sequences</taxon>
        <taxon>metagenomes</taxon>
        <taxon>ecological metagenomes</taxon>
    </lineage>
</organism>
<reference evidence="1" key="1">
    <citation type="journal article" date="2015" name="Nature">
        <title>Complex archaea that bridge the gap between prokaryotes and eukaryotes.</title>
        <authorList>
            <person name="Spang A."/>
            <person name="Saw J.H."/>
            <person name="Jorgensen S.L."/>
            <person name="Zaremba-Niedzwiedzka K."/>
            <person name="Martijn J."/>
            <person name="Lind A.E."/>
            <person name="van Eijk R."/>
            <person name="Schleper C."/>
            <person name="Guy L."/>
            <person name="Ettema T.J."/>
        </authorList>
    </citation>
    <scope>NUCLEOTIDE SEQUENCE</scope>
</reference>
<name>A0A0F9Q0U8_9ZZZZ</name>
<protein>
    <submittedName>
        <fullName evidence="1">Uncharacterized protein</fullName>
    </submittedName>
</protein>